<accession>A0AAW1PY15</accession>
<dbReference type="AlphaFoldDB" id="A0AAW1PY15"/>
<feature type="region of interest" description="Disordered" evidence="1">
    <location>
        <begin position="1"/>
        <end position="26"/>
    </location>
</feature>
<evidence type="ECO:0000256" key="1">
    <source>
        <dbReference type="SAM" id="MobiDB-lite"/>
    </source>
</evidence>
<dbReference type="EMBL" id="JALJOS010000059">
    <property type="protein sequence ID" value="KAK9818576.1"/>
    <property type="molecule type" value="Genomic_DNA"/>
</dbReference>
<evidence type="ECO:0000313" key="2">
    <source>
        <dbReference type="EMBL" id="KAK9818576.1"/>
    </source>
</evidence>
<gene>
    <name evidence="2" type="ORF">WJX74_001772</name>
</gene>
<sequence length="123" mass="14085">MHTVCHPLERGSSRSQQGLPRRPGSLQIICGRSHRRRARQPGTFEVRIVTPPPTSLGIHRFPPDTHNGDQIEVDGKDYVVSSLVVRYQLVGGKYERDHNQLEVQQTSRYFLNRHLDDLMSTKS</sequence>
<protein>
    <submittedName>
        <fullName evidence="2">Uncharacterized protein</fullName>
    </submittedName>
</protein>
<keyword evidence="3" id="KW-1185">Reference proteome</keyword>
<evidence type="ECO:0000313" key="3">
    <source>
        <dbReference type="Proteomes" id="UP001438707"/>
    </source>
</evidence>
<organism evidence="2 3">
    <name type="scientific">Apatococcus lobatus</name>
    <dbReference type="NCBI Taxonomy" id="904363"/>
    <lineage>
        <taxon>Eukaryota</taxon>
        <taxon>Viridiplantae</taxon>
        <taxon>Chlorophyta</taxon>
        <taxon>core chlorophytes</taxon>
        <taxon>Trebouxiophyceae</taxon>
        <taxon>Chlorellales</taxon>
        <taxon>Chlorellaceae</taxon>
        <taxon>Apatococcus</taxon>
    </lineage>
</organism>
<name>A0AAW1PY15_9CHLO</name>
<proteinExistence type="predicted"/>
<feature type="region of interest" description="Disordered" evidence="1">
    <location>
        <begin position="47"/>
        <end position="67"/>
    </location>
</feature>
<comment type="caution">
    <text evidence="2">The sequence shown here is derived from an EMBL/GenBank/DDBJ whole genome shotgun (WGS) entry which is preliminary data.</text>
</comment>
<dbReference type="PANTHER" id="PTHR36397:SF1">
    <property type="entry name" value="OS04G0482900 PROTEIN"/>
    <property type="match status" value="1"/>
</dbReference>
<reference evidence="2 3" key="1">
    <citation type="journal article" date="2024" name="Nat. Commun.">
        <title>Phylogenomics reveals the evolutionary origins of lichenization in chlorophyte algae.</title>
        <authorList>
            <person name="Puginier C."/>
            <person name="Libourel C."/>
            <person name="Otte J."/>
            <person name="Skaloud P."/>
            <person name="Haon M."/>
            <person name="Grisel S."/>
            <person name="Petersen M."/>
            <person name="Berrin J.G."/>
            <person name="Delaux P.M."/>
            <person name="Dal Grande F."/>
            <person name="Keller J."/>
        </authorList>
    </citation>
    <scope>NUCLEOTIDE SEQUENCE [LARGE SCALE GENOMIC DNA]</scope>
    <source>
        <strain evidence="2 3">SAG 2145</strain>
    </source>
</reference>
<dbReference type="Proteomes" id="UP001438707">
    <property type="component" value="Unassembled WGS sequence"/>
</dbReference>
<dbReference type="PANTHER" id="PTHR36397">
    <property type="entry name" value="OSJNBA0081L15.1 PROTEIN"/>
    <property type="match status" value="1"/>
</dbReference>